<comment type="catalytic activity">
    <reaction evidence="4">
        <text>uridine(38/39/40) in tRNA = pseudouridine(38/39/40) in tRNA</text>
        <dbReference type="Rhea" id="RHEA:22376"/>
        <dbReference type="Rhea" id="RHEA-COMP:10085"/>
        <dbReference type="Rhea" id="RHEA-COMP:10087"/>
        <dbReference type="ChEBI" id="CHEBI:65314"/>
        <dbReference type="ChEBI" id="CHEBI:65315"/>
        <dbReference type="EC" id="5.4.99.12"/>
    </reaction>
</comment>
<evidence type="ECO:0000256" key="2">
    <source>
        <dbReference type="ARBA" id="ARBA00022694"/>
    </source>
</evidence>
<feature type="domain" description="Pseudouridine synthase I TruA alpha/beta" evidence="6">
    <location>
        <begin position="232"/>
        <end position="344"/>
    </location>
</feature>
<dbReference type="InterPro" id="IPR001406">
    <property type="entry name" value="PsdUridine_synth_TruA"/>
</dbReference>
<evidence type="ECO:0000256" key="4">
    <source>
        <dbReference type="RuleBase" id="RU003792"/>
    </source>
</evidence>
<dbReference type="InterPro" id="IPR020103">
    <property type="entry name" value="PsdUridine_synth_cat_dom_sf"/>
</dbReference>
<reference evidence="7 8" key="1">
    <citation type="submission" date="2024-02" db="EMBL/GenBank/DDBJ databases">
        <authorList>
            <person name="Chen Y."/>
            <person name="Shah S."/>
            <person name="Dougan E. K."/>
            <person name="Thang M."/>
            <person name="Chan C."/>
        </authorList>
    </citation>
    <scope>NUCLEOTIDE SEQUENCE [LARGE SCALE GENOMIC DNA]</scope>
</reference>
<keyword evidence="2 4" id="KW-0819">tRNA processing</keyword>
<evidence type="ECO:0000313" key="7">
    <source>
        <dbReference type="EMBL" id="CAK9018625.1"/>
    </source>
</evidence>
<proteinExistence type="inferred from homology"/>
<evidence type="ECO:0000259" key="6">
    <source>
        <dbReference type="Pfam" id="PF01416"/>
    </source>
</evidence>
<keyword evidence="8" id="KW-1185">Reference proteome</keyword>
<comment type="caution">
    <text evidence="7">The sequence shown here is derived from an EMBL/GenBank/DDBJ whole genome shotgun (WGS) entry which is preliminary data.</text>
</comment>
<accession>A0ABP0JVX7</accession>
<dbReference type="Gene3D" id="3.30.70.660">
    <property type="entry name" value="Pseudouridine synthase I, catalytic domain, C-terminal subdomain"/>
    <property type="match status" value="1"/>
</dbReference>
<name>A0ABP0JVX7_9DINO</name>
<dbReference type="InterPro" id="IPR020095">
    <property type="entry name" value="PsdUridine_synth_TruA_C"/>
</dbReference>
<dbReference type="SUPFAM" id="SSF55120">
    <property type="entry name" value="Pseudouridine synthase"/>
    <property type="match status" value="1"/>
</dbReference>
<dbReference type="Pfam" id="PF01416">
    <property type="entry name" value="PseudoU_synth_1"/>
    <property type="match status" value="1"/>
</dbReference>
<keyword evidence="3 4" id="KW-0413">Isomerase</keyword>
<keyword evidence="5" id="KW-0732">Signal</keyword>
<dbReference type="InterPro" id="IPR020094">
    <property type="entry name" value="TruA/RsuA/RluB/E/F_N"/>
</dbReference>
<dbReference type="EMBL" id="CAXAMN010006668">
    <property type="protein sequence ID" value="CAK9018625.1"/>
    <property type="molecule type" value="Genomic_DNA"/>
</dbReference>
<evidence type="ECO:0000256" key="1">
    <source>
        <dbReference type="ARBA" id="ARBA00009375"/>
    </source>
</evidence>
<comment type="similarity">
    <text evidence="1 4">Belongs to the tRNA pseudouridine synthase TruA family.</text>
</comment>
<feature type="signal peptide" evidence="5">
    <location>
        <begin position="1"/>
        <end position="25"/>
    </location>
</feature>
<evidence type="ECO:0000313" key="8">
    <source>
        <dbReference type="Proteomes" id="UP001642484"/>
    </source>
</evidence>
<dbReference type="PANTHER" id="PTHR11142:SF0">
    <property type="entry name" value="TRNA PSEUDOURIDINE SYNTHASE-LIKE 1"/>
    <property type="match status" value="1"/>
</dbReference>
<feature type="chain" id="PRO_5045233708" description="tRNA pseudouridine synthase" evidence="5">
    <location>
        <begin position="26"/>
        <end position="352"/>
    </location>
</feature>
<dbReference type="InterPro" id="IPR020097">
    <property type="entry name" value="PsdUridine_synth_TruA_a/b_dom"/>
</dbReference>
<dbReference type="Gene3D" id="3.30.70.580">
    <property type="entry name" value="Pseudouridine synthase I, catalytic domain, N-terminal subdomain"/>
    <property type="match status" value="1"/>
</dbReference>
<sequence length="352" mass="39714">MPPSFLMPISWTLSVICFCTPWVGSFTPRSGPTDREQSGRRALETTGDPRGAQVFNILLGLSYDGSFPKGSCYNSKDPLQSHDRCHTVEGAVESAFETILGDGVQVQVTLLSRTDKGVRADGNYMAAILPNGTEFLGEDDRSASLCKLVNQCLKDRGHHAFVDLLQPLPEKYRFHWEDRRFLSQMSKSKSYEYFLVPECDFDSSGFGNSKGFLAWHVPWSFDVGAREAMQLAAGRLVGQHDFSAFTSQHGRDKESIRCLTSLQIDEVLAVPRESWPAQEVLRIRVTGESFLYRMVRYLVYALVLIGRGELMLRNLERVLVGSYRGWHRRRLHLKPAPSHGLRLAELQLDPDV</sequence>
<dbReference type="EC" id="5.4.99.12" evidence="4"/>
<dbReference type="Proteomes" id="UP001642484">
    <property type="component" value="Unassembled WGS sequence"/>
</dbReference>
<evidence type="ECO:0000256" key="5">
    <source>
        <dbReference type="SAM" id="SignalP"/>
    </source>
</evidence>
<dbReference type="PANTHER" id="PTHR11142">
    <property type="entry name" value="PSEUDOURIDYLATE SYNTHASE"/>
    <property type="match status" value="1"/>
</dbReference>
<gene>
    <name evidence="7" type="ORF">CCMP2556_LOCUS13340</name>
</gene>
<protein>
    <recommendedName>
        <fullName evidence="4">tRNA pseudouridine synthase</fullName>
        <ecNumber evidence="4">5.4.99.12</ecNumber>
    </recommendedName>
</protein>
<organism evidence="7 8">
    <name type="scientific">Durusdinium trenchii</name>
    <dbReference type="NCBI Taxonomy" id="1381693"/>
    <lineage>
        <taxon>Eukaryota</taxon>
        <taxon>Sar</taxon>
        <taxon>Alveolata</taxon>
        <taxon>Dinophyceae</taxon>
        <taxon>Suessiales</taxon>
        <taxon>Symbiodiniaceae</taxon>
        <taxon>Durusdinium</taxon>
    </lineage>
</organism>
<evidence type="ECO:0000256" key="3">
    <source>
        <dbReference type="ARBA" id="ARBA00023235"/>
    </source>
</evidence>